<dbReference type="KEGG" id="acad:UA74_00270"/>
<gene>
    <name evidence="3" type="ORF">UA74_00270</name>
</gene>
<keyword evidence="2" id="KW-0732">Signal</keyword>
<feature type="signal peptide" evidence="2">
    <location>
        <begin position="1"/>
        <end position="40"/>
    </location>
</feature>
<evidence type="ECO:0000313" key="3">
    <source>
        <dbReference type="EMBL" id="APU12154.1"/>
    </source>
</evidence>
<feature type="region of interest" description="Disordered" evidence="1">
    <location>
        <begin position="149"/>
        <end position="177"/>
    </location>
</feature>
<dbReference type="InterPro" id="IPR045522">
    <property type="entry name" value="DUF6474"/>
</dbReference>
<sequence length="177" mass="18668">MARRKKDDPSSKGRGRRLASLAKVLIPVAAPVLLPFAAGAAASARDAVDRLRARRLGVPVERLAEFSGKGAALHARIVGVTEALASLREQDGGKHEDARFAVGIEPRLRQLLAAVRAAERMPGERRRAAHRAVDAELAQVEDELLRRFGLGTRPGSTTDGAGPAASARSDGTRTTAG</sequence>
<dbReference type="AlphaFoldDB" id="A0AAC9PPK2"/>
<reference evidence="4" key="1">
    <citation type="submission" date="2016-06" db="EMBL/GenBank/DDBJ databases">
        <title>Complete genome sequence of Actinoalloteichus fjordicus DSM 46855 (=ADI127-17), type strain of the new species Actinoalloteichus fjordicus.</title>
        <authorList>
            <person name="Ruckert C."/>
            <person name="Nouioui I."/>
            <person name="Willmese J."/>
            <person name="van Wezel G."/>
            <person name="Klenk H.-P."/>
            <person name="Kalinowski J."/>
            <person name="Zotchev S.B."/>
        </authorList>
    </citation>
    <scope>NUCLEOTIDE SEQUENCE [LARGE SCALE GENOMIC DNA]</scope>
    <source>
        <strain evidence="4">ADI127-7</strain>
    </source>
</reference>
<protein>
    <submittedName>
        <fullName evidence="3">Uncharacterized protein</fullName>
    </submittedName>
</protein>
<dbReference type="Proteomes" id="UP000185511">
    <property type="component" value="Chromosome"/>
</dbReference>
<evidence type="ECO:0000313" key="4">
    <source>
        <dbReference type="Proteomes" id="UP000185511"/>
    </source>
</evidence>
<accession>A0AAC9PPK2</accession>
<evidence type="ECO:0000256" key="1">
    <source>
        <dbReference type="SAM" id="MobiDB-lite"/>
    </source>
</evidence>
<keyword evidence="4" id="KW-1185">Reference proteome</keyword>
<dbReference type="EMBL" id="CP016076">
    <property type="protein sequence ID" value="APU12154.1"/>
    <property type="molecule type" value="Genomic_DNA"/>
</dbReference>
<dbReference type="Pfam" id="PF20079">
    <property type="entry name" value="DUF6474"/>
    <property type="match status" value="1"/>
</dbReference>
<dbReference type="RefSeq" id="WP_198042887.1">
    <property type="nucleotide sequence ID" value="NZ_CP016076.1"/>
</dbReference>
<proteinExistence type="predicted"/>
<organism evidence="3 4">
    <name type="scientific">Actinoalloteichus fjordicus</name>
    <dbReference type="NCBI Taxonomy" id="1612552"/>
    <lineage>
        <taxon>Bacteria</taxon>
        <taxon>Bacillati</taxon>
        <taxon>Actinomycetota</taxon>
        <taxon>Actinomycetes</taxon>
        <taxon>Pseudonocardiales</taxon>
        <taxon>Pseudonocardiaceae</taxon>
        <taxon>Actinoalloteichus</taxon>
    </lineage>
</organism>
<evidence type="ECO:0000256" key="2">
    <source>
        <dbReference type="SAM" id="SignalP"/>
    </source>
</evidence>
<name>A0AAC9PPK2_9PSEU</name>
<feature type="chain" id="PRO_5041896665" evidence="2">
    <location>
        <begin position="41"/>
        <end position="177"/>
    </location>
</feature>